<evidence type="ECO:0000313" key="2">
    <source>
        <dbReference type="Proteomes" id="UP000616151"/>
    </source>
</evidence>
<comment type="caution">
    <text evidence="1">The sequence shown here is derived from an EMBL/GenBank/DDBJ whole genome shotgun (WGS) entry which is preliminary data.</text>
</comment>
<organism evidence="1 2">
    <name type="scientific">Taklimakanibacter albus</name>
    <dbReference type="NCBI Taxonomy" id="2800327"/>
    <lineage>
        <taxon>Bacteria</taxon>
        <taxon>Pseudomonadati</taxon>
        <taxon>Pseudomonadota</taxon>
        <taxon>Alphaproteobacteria</taxon>
        <taxon>Hyphomicrobiales</taxon>
        <taxon>Aestuariivirgaceae</taxon>
        <taxon>Taklimakanibacter</taxon>
    </lineage>
</organism>
<gene>
    <name evidence="1" type="ORF">JHL16_20945</name>
</gene>
<sequence length="522" mass="55958">MNYDAIIVGSGHNGLAAAVHLARQGWKVGVFERNKVAGGAVQTREVTLPGFRHDLFAMNLGLFAGSPFMRAHGEALTRHGLAFAGAGDCFATPFADGSWFGVSMDKEKNIARAQSFSAKDAEAWRNLSDRFGRDAPHIFALLGSPMPSRDLLPLGWKAWRAQGAAWIIDTLKLLVSSPRAFLDQTFDSEKIKATLAAWGLHLDFAPDIAGGALFPYLEAMADQSFGMALGKGGADVMIKALTSYLKELGGEIHLDAEVLRIDRSAGRATGVTLADGRQFQATRAVIANALPQAVFGRLLDGGSGDAETDRRMKAFRPGPGTMMIHVACDGLPDWTAGDELKRFAYLHLAPSLDMMSRVYHEALAGLLPAEPVVVVGQPTAIDSSRAPDGKHILWLQVRVLPAEIRGDGKSEITGTDWDQNKEAYADRVLAILETYAPGFGAKILGRAVFSPIDLERENPNLLGGDNLGGSHHLSQNFLFRPAPGWSRYKTPVPGLYLVGASTWPGAGVGAGSGFMLAKMLSK</sequence>
<name>A0ACC5R8X3_9HYPH</name>
<keyword evidence="2" id="KW-1185">Reference proteome</keyword>
<dbReference type="EMBL" id="JAENHL010000007">
    <property type="protein sequence ID" value="MBK1868838.1"/>
    <property type="molecule type" value="Genomic_DNA"/>
</dbReference>
<evidence type="ECO:0000313" key="1">
    <source>
        <dbReference type="EMBL" id="MBK1868838.1"/>
    </source>
</evidence>
<proteinExistence type="predicted"/>
<dbReference type="Proteomes" id="UP000616151">
    <property type="component" value="Unassembled WGS sequence"/>
</dbReference>
<accession>A0ACC5R8X3</accession>
<protein>
    <submittedName>
        <fullName evidence="1">NAD(P)/FAD-dependent oxidoreductase</fullName>
    </submittedName>
</protein>
<reference evidence="1" key="1">
    <citation type="submission" date="2021-01" db="EMBL/GenBank/DDBJ databases">
        <authorList>
            <person name="Sun Q."/>
        </authorList>
    </citation>
    <scope>NUCLEOTIDE SEQUENCE</scope>
    <source>
        <strain evidence="1">YIM B02566</strain>
    </source>
</reference>